<feature type="active site" evidence="6">
    <location>
        <position position="121"/>
    </location>
</feature>
<dbReference type="AlphaFoldDB" id="A0A7Z0IHN2"/>
<dbReference type="InterPro" id="IPR019533">
    <property type="entry name" value="Peptidase_S26"/>
</dbReference>
<proteinExistence type="inferred from homology"/>
<comment type="subcellular location">
    <subcellularLocation>
        <location evidence="2">Cell membrane</location>
        <topology evidence="2">Single-pass type II membrane protein</topology>
    </subcellularLocation>
    <subcellularLocation>
        <location evidence="7">Membrane</location>
        <topology evidence="7">Single-pass type II membrane protein</topology>
    </subcellularLocation>
</comment>
<dbReference type="PANTHER" id="PTHR43390:SF1">
    <property type="entry name" value="CHLOROPLAST PROCESSING PEPTIDASE"/>
    <property type="match status" value="1"/>
</dbReference>
<dbReference type="EC" id="3.4.21.89" evidence="4 7"/>
<dbReference type="SUPFAM" id="SSF51306">
    <property type="entry name" value="LexA/Signal peptidase"/>
    <property type="match status" value="1"/>
</dbReference>
<comment type="caution">
    <text evidence="9">The sequence shown here is derived from an EMBL/GenBank/DDBJ whole genome shotgun (WGS) entry which is preliminary data.</text>
</comment>
<evidence type="ECO:0000256" key="2">
    <source>
        <dbReference type="ARBA" id="ARBA00004401"/>
    </source>
</evidence>
<dbReference type="GO" id="GO:0006465">
    <property type="term" value="P:signal peptide processing"/>
    <property type="evidence" value="ECO:0007669"/>
    <property type="project" value="InterPro"/>
</dbReference>
<name>A0A7Z0IHN2_9MICO</name>
<dbReference type="GO" id="GO:0005886">
    <property type="term" value="C:plasma membrane"/>
    <property type="evidence" value="ECO:0007669"/>
    <property type="project" value="UniProtKB-SubCell"/>
</dbReference>
<comment type="similarity">
    <text evidence="3 7">Belongs to the peptidase S26 family.</text>
</comment>
<dbReference type="GO" id="GO:0004252">
    <property type="term" value="F:serine-type endopeptidase activity"/>
    <property type="evidence" value="ECO:0007669"/>
    <property type="project" value="InterPro"/>
</dbReference>
<evidence type="ECO:0000259" key="8">
    <source>
        <dbReference type="Pfam" id="PF10502"/>
    </source>
</evidence>
<evidence type="ECO:0000256" key="1">
    <source>
        <dbReference type="ARBA" id="ARBA00000677"/>
    </source>
</evidence>
<evidence type="ECO:0000313" key="9">
    <source>
        <dbReference type="EMBL" id="NYI67746.1"/>
    </source>
</evidence>
<feature type="transmembrane region" description="Helical" evidence="7">
    <location>
        <begin position="20"/>
        <end position="42"/>
    </location>
</feature>
<dbReference type="Pfam" id="PF10502">
    <property type="entry name" value="Peptidase_S26"/>
    <property type="match status" value="1"/>
</dbReference>
<dbReference type="Gene3D" id="2.10.109.10">
    <property type="entry name" value="Umud Fragment, subunit A"/>
    <property type="match status" value="1"/>
</dbReference>
<keyword evidence="7" id="KW-0812">Transmembrane</keyword>
<dbReference type="GO" id="GO:0009003">
    <property type="term" value="F:signal peptidase activity"/>
    <property type="evidence" value="ECO:0007669"/>
    <property type="project" value="UniProtKB-EC"/>
</dbReference>
<evidence type="ECO:0000256" key="6">
    <source>
        <dbReference type="PIRSR" id="PIRSR600223-1"/>
    </source>
</evidence>
<dbReference type="InterPro" id="IPR000223">
    <property type="entry name" value="Pept_S26A_signal_pept_1"/>
</dbReference>
<dbReference type="PRINTS" id="PR00727">
    <property type="entry name" value="LEADERPTASE"/>
</dbReference>
<keyword evidence="7" id="KW-1133">Transmembrane helix</keyword>
<gene>
    <name evidence="9" type="ORF">BJY26_002052</name>
</gene>
<evidence type="ECO:0000256" key="3">
    <source>
        <dbReference type="ARBA" id="ARBA00009370"/>
    </source>
</evidence>
<dbReference type="PANTHER" id="PTHR43390">
    <property type="entry name" value="SIGNAL PEPTIDASE I"/>
    <property type="match status" value="1"/>
</dbReference>
<keyword evidence="7" id="KW-0645">Protease</keyword>
<evidence type="ECO:0000256" key="5">
    <source>
        <dbReference type="ARBA" id="ARBA00022801"/>
    </source>
</evidence>
<keyword evidence="5 7" id="KW-0378">Hydrolase</keyword>
<reference evidence="9 10" key="1">
    <citation type="submission" date="2020-07" db="EMBL/GenBank/DDBJ databases">
        <title>Sequencing the genomes of 1000 actinobacteria strains.</title>
        <authorList>
            <person name="Klenk H.-P."/>
        </authorList>
    </citation>
    <scope>NUCLEOTIDE SEQUENCE [LARGE SCALE GENOMIC DNA]</scope>
    <source>
        <strain evidence="9 10">DSM 26341</strain>
    </source>
</reference>
<dbReference type="CDD" id="cd06530">
    <property type="entry name" value="S26_SPase_I"/>
    <property type="match status" value="1"/>
</dbReference>
<evidence type="ECO:0000256" key="4">
    <source>
        <dbReference type="ARBA" id="ARBA00013208"/>
    </source>
</evidence>
<keyword evidence="7" id="KW-0472">Membrane</keyword>
<evidence type="ECO:0000313" key="10">
    <source>
        <dbReference type="Proteomes" id="UP000539111"/>
    </source>
</evidence>
<sequence>MDAEVNSEREEKPGNSFLGWLREIAFVIVAALILSFLIKLFLMRAFYIPSESMMNTLDVNDRIMVSELTPRFFDLERGDVVVFNDPGGWLSPADKPQHEWWRTALMYVGLYPQNAGEQVVKRIIGMPGDRVKCCSPQGRIVVNGTPIKETYLPPGMAPSQKKFNVKVPAGHLWVMGDNRSNSADSRYPGHGAIPEDDVVGRVFLINWPLDRIRILHTPSAVFAKVPNP</sequence>
<feature type="active site" evidence="6">
    <location>
        <position position="52"/>
    </location>
</feature>
<feature type="domain" description="Peptidase S26" evidence="8">
    <location>
        <begin position="22"/>
        <end position="207"/>
    </location>
</feature>
<dbReference type="RefSeq" id="WP_237248990.1">
    <property type="nucleotide sequence ID" value="NZ_JACBZP010000001.1"/>
</dbReference>
<dbReference type="Proteomes" id="UP000539111">
    <property type="component" value="Unassembled WGS sequence"/>
</dbReference>
<keyword evidence="10" id="KW-1185">Reference proteome</keyword>
<dbReference type="InterPro" id="IPR019758">
    <property type="entry name" value="Pept_S26A_signal_pept_1_CS"/>
</dbReference>
<dbReference type="PROSITE" id="PS00761">
    <property type="entry name" value="SPASE_I_3"/>
    <property type="match status" value="1"/>
</dbReference>
<dbReference type="NCBIfam" id="TIGR02227">
    <property type="entry name" value="sigpep_I_bact"/>
    <property type="match status" value="1"/>
</dbReference>
<dbReference type="EMBL" id="JACBZP010000001">
    <property type="protein sequence ID" value="NYI67746.1"/>
    <property type="molecule type" value="Genomic_DNA"/>
</dbReference>
<accession>A0A7Z0IHN2</accession>
<protein>
    <recommendedName>
        <fullName evidence="4 7">Signal peptidase I</fullName>
        <ecNumber evidence="4 7">3.4.21.89</ecNumber>
    </recommendedName>
</protein>
<dbReference type="InterPro" id="IPR036286">
    <property type="entry name" value="LexA/Signal_pep-like_sf"/>
</dbReference>
<organism evidence="9 10">
    <name type="scientific">Spelaeicoccus albus</name>
    <dbReference type="NCBI Taxonomy" id="1280376"/>
    <lineage>
        <taxon>Bacteria</taxon>
        <taxon>Bacillati</taxon>
        <taxon>Actinomycetota</taxon>
        <taxon>Actinomycetes</taxon>
        <taxon>Micrococcales</taxon>
        <taxon>Brevibacteriaceae</taxon>
        <taxon>Spelaeicoccus</taxon>
    </lineage>
</organism>
<comment type="catalytic activity">
    <reaction evidence="1 7">
        <text>Cleavage of hydrophobic, N-terminal signal or leader sequences from secreted and periplasmic proteins.</text>
        <dbReference type="EC" id="3.4.21.89"/>
    </reaction>
</comment>
<evidence type="ECO:0000256" key="7">
    <source>
        <dbReference type="RuleBase" id="RU362042"/>
    </source>
</evidence>